<feature type="domain" description="Amidohydrolase-related" evidence="2">
    <location>
        <begin position="3"/>
        <end position="278"/>
    </location>
</feature>
<dbReference type="PANTHER" id="PTHR21240:SF28">
    <property type="entry name" value="ISO-OROTATE DECARBOXYLASE (EUROFUNG)"/>
    <property type="match status" value="1"/>
</dbReference>
<protein>
    <submittedName>
        <fullName evidence="3">Amidohydrolase</fullName>
    </submittedName>
</protein>
<dbReference type="Gene3D" id="3.20.20.140">
    <property type="entry name" value="Metal-dependent hydrolases"/>
    <property type="match status" value="1"/>
</dbReference>
<accession>A0A0W0GGD3</accession>
<dbReference type="PANTHER" id="PTHR21240">
    <property type="entry name" value="2-AMINO-3-CARBOXYLMUCONATE-6-SEMIALDEHYDE DECARBOXYLASE"/>
    <property type="match status" value="1"/>
</dbReference>
<dbReference type="InterPro" id="IPR032466">
    <property type="entry name" value="Metal_Hydrolase"/>
</dbReference>
<evidence type="ECO:0000259" key="2">
    <source>
        <dbReference type="Pfam" id="PF04909"/>
    </source>
</evidence>
<dbReference type="SUPFAM" id="SSF51556">
    <property type="entry name" value="Metallo-dependent hydrolases"/>
    <property type="match status" value="1"/>
</dbReference>
<sequence>MIIDFHSHIFPPPLIAARDKYLSDPCFRLLYSSHKARLAAADDLISEMDASGVNKAVIQNIGWASHDLCVRTNDYLLEAAARFPARLIPFIAVQPLAGTKALGEIERCAAAGARGVGELRPDVQGFGLGDDRVIKPFVETVAGNNLVLLLHADEPAGYAYPGKGAVTPGVLYPFIAANPDLKLALAHWGGGLPFYALMPEVGAALKNTWFDSAATPYLYRPEVYERAADLVGENRILFGSDWPLLGQRRCLDELKALNLSTQTLNAILGGNAAALLGLE</sequence>
<dbReference type="InterPro" id="IPR032465">
    <property type="entry name" value="ACMSD"/>
</dbReference>
<evidence type="ECO:0000313" key="3">
    <source>
        <dbReference type="EMBL" id="KTB47624.1"/>
    </source>
</evidence>
<dbReference type="STRING" id="1217799.DEALK_04690"/>
<dbReference type="GO" id="GO:0005737">
    <property type="term" value="C:cytoplasm"/>
    <property type="evidence" value="ECO:0007669"/>
    <property type="project" value="TreeGrafter"/>
</dbReference>
<reference evidence="3 4" key="1">
    <citation type="submission" date="2015-06" db="EMBL/GenBank/DDBJ databases">
        <title>Genome sequence of the organohalide-respiring Dehalogenimonas alkenigignens type strain (IP3-3T).</title>
        <authorList>
            <person name="Key T.A."/>
            <person name="Richmond D.P."/>
            <person name="Bowman K.S."/>
            <person name="Cho Y.-J."/>
            <person name="Chun J."/>
            <person name="da Costa M.S."/>
            <person name="Rainey F.A."/>
            <person name="Moe W.M."/>
        </authorList>
    </citation>
    <scope>NUCLEOTIDE SEQUENCE [LARGE SCALE GENOMIC DNA]</scope>
    <source>
        <strain evidence="3 4">IP3-3</strain>
    </source>
</reference>
<evidence type="ECO:0000313" key="4">
    <source>
        <dbReference type="Proteomes" id="UP000053947"/>
    </source>
</evidence>
<dbReference type="RefSeq" id="WP_058438327.1">
    <property type="nucleotide sequence ID" value="NZ_KQ758903.1"/>
</dbReference>
<keyword evidence="3" id="KW-0378">Hydrolase</keyword>
<organism evidence="3 4">
    <name type="scientific">Dehalogenimonas alkenigignens</name>
    <dbReference type="NCBI Taxonomy" id="1217799"/>
    <lineage>
        <taxon>Bacteria</taxon>
        <taxon>Bacillati</taxon>
        <taxon>Chloroflexota</taxon>
        <taxon>Dehalococcoidia</taxon>
        <taxon>Dehalococcoidales</taxon>
        <taxon>Dehalococcoidaceae</taxon>
        <taxon>Dehalogenimonas</taxon>
    </lineage>
</organism>
<keyword evidence="4" id="KW-1185">Reference proteome</keyword>
<keyword evidence="1" id="KW-0456">Lyase</keyword>
<dbReference type="GO" id="GO:0019748">
    <property type="term" value="P:secondary metabolic process"/>
    <property type="evidence" value="ECO:0007669"/>
    <property type="project" value="TreeGrafter"/>
</dbReference>
<dbReference type="Pfam" id="PF04909">
    <property type="entry name" value="Amidohydro_2"/>
    <property type="match status" value="1"/>
</dbReference>
<gene>
    <name evidence="3" type="ORF">DEALK_04690</name>
</gene>
<evidence type="ECO:0000256" key="1">
    <source>
        <dbReference type="ARBA" id="ARBA00023239"/>
    </source>
</evidence>
<dbReference type="InterPro" id="IPR006680">
    <property type="entry name" value="Amidohydro-rel"/>
</dbReference>
<comment type="caution">
    <text evidence="3">The sequence shown here is derived from an EMBL/GenBank/DDBJ whole genome shotgun (WGS) entry which is preliminary data.</text>
</comment>
<dbReference type="EMBL" id="LFDV01000002">
    <property type="protein sequence ID" value="KTB47624.1"/>
    <property type="molecule type" value="Genomic_DNA"/>
</dbReference>
<name>A0A0W0GGD3_9CHLR</name>
<dbReference type="Proteomes" id="UP000053947">
    <property type="component" value="Unassembled WGS sequence"/>
</dbReference>
<dbReference type="GO" id="GO:0016831">
    <property type="term" value="F:carboxy-lyase activity"/>
    <property type="evidence" value="ECO:0007669"/>
    <property type="project" value="InterPro"/>
</dbReference>
<dbReference type="AlphaFoldDB" id="A0A0W0GGD3"/>
<dbReference type="GO" id="GO:0016787">
    <property type="term" value="F:hydrolase activity"/>
    <property type="evidence" value="ECO:0007669"/>
    <property type="project" value="UniProtKB-KW"/>
</dbReference>
<proteinExistence type="predicted"/>